<reference evidence="10 11" key="1">
    <citation type="journal article" date="2015" name="Genome Biol. Evol.">
        <title>Comparative Genomics of a Bacterivorous Green Alga Reveals Evolutionary Causalities and Consequences of Phago-Mixotrophic Mode of Nutrition.</title>
        <authorList>
            <person name="Burns J.A."/>
            <person name="Paasch A."/>
            <person name="Narechania A."/>
            <person name="Kim E."/>
        </authorList>
    </citation>
    <scope>NUCLEOTIDE SEQUENCE [LARGE SCALE GENOMIC DNA]</scope>
    <source>
        <strain evidence="10 11">PLY_AMNH</strain>
    </source>
</reference>
<feature type="transmembrane region" description="Helical" evidence="8">
    <location>
        <begin position="1083"/>
        <end position="1105"/>
    </location>
</feature>
<dbReference type="CDD" id="cd09274">
    <property type="entry name" value="RNase_HI_RT_Ty3"/>
    <property type="match status" value="1"/>
</dbReference>
<protein>
    <recommendedName>
        <fullName evidence="9">Reverse transcriptase RNase H-like domain-containing protein</fullName>
    </recommendedName>
</protein>
<evidence type="ECO:0000256" key="5">
    <source>
        <dbReference type="ARBA" id="ARBA00022801"/>
    </source>
</evidence>
<keyword evidence="8" id="KW-0812">Transmembrane</keyword>
<evidence type="ECO:0000256" key="3">
    <source>
        <dbReference type="ARBA" id="ARBA00022722"/>
    </source>
</evidence>
<evidence type="ECO:0000256" key="7">
    <source>
        <dbReference type="SAM" id="MobiDB-lite"/>
    </source>
</evidence>
<evidence type="ECO:0000256" key="2">
    <source>
        <dbReference type="ARBA" id="ARBA00022695"/>
    </source>
</evidence>
<keyword evidence="11" id="KW-1185">Reference proteome</keyword>
<dbReference type="PANTHER" id="PTHR34072">
    <property type="entry name" value="ENZYMATIC POLYPROTEIN-RELATED"/>
    <property type="match status" value="1"/>
</dbReference>
<feature type="region of interest" description="Disordered" evidence="7">
    <location>
        <begin position="30"/>
        <end position="94"/>
    </location>
</feature>
<dbReference type="GO" id="GO:0003964">
    <property type="term" value="F:RNA-directed DNA polymerase activity"/>
    <property type="evidence" value="ECO:0007669"/>
    <property type="project" value="UniProtKB-KW"/>
</dbReference>
<feature type="compositionally biased region" description="Basic and acidic residues" evidence="7">
    <location>
        <begin position="40"/>
        <end position="54"/>
    </location>
</feature>
<keyword evidence="5" id="KW-0378">Hydrolase</keyword>
<feature type="region of interest" description="Disordered" evidence="7">
    <location>
        <begin position="210"/>
        <end position="269"/>
    </location>
</feature>
<dbReference type="SUPFAM" id="SSF56672">
    <property type="entry name" value="DNA/RNA polymerases"/>
    <property type="match status" value="1"/>
</dbReference>
<evidence type="ECO:0000313" key="10">
    <source>
        <dbReference type="EMBL" id="KAK3288361.1"/>
    </source>
</evidence>
<sequence length="1361" mass="148620">MPNLVAIGGDQFSANVALVGCSKACSQALRQRPLGAANKPRAEARGIENKKKADAPSPSKKIKKEVNAAERAKKPSYNNAPPPAQQPEGGAGITKPKCRRCFGGGFHEKQPEQCRAGYKHVKLEPGYHEGKLSSDKWWEVENAAIRMYNLKNCFKNSDWGILVTDWQQLPNEEKGKYRATQAPADKKNPTVKAEALKAEYQGMAAARQTASRAGSVRSQVLSEDDGSDEELTGGVAERHERNSRLHEVNHREAPRPSPPVATSSRVTSTAAGDVDVDAFADELHSLSLEVGAAACVNQEKTKIMIAAPAVALGSTQKMRGFPVKTPEEFDAEAQVPRAPAADEMQRGVQLMASLLKSTRKAFHKMTAGMVRQGYITAPRDIETLVELAGAGQLPMPVALAADRGDCESDTDEDEEDPESLVSGSDSDAEEIPLDEMPEDVVDQPKKRRTSVTAASAAIQGSHGVEDFSVKGRVHAGNMGAQAYELLKERMLSGLTEEQITAMAQVQPVCKLLNDKLAQGMALVAVGGLSMLYQALLLDTGANCNIIPIRTVKQLGLTIFDAETGARVARCDGSPAQFTKFEAPEPGPSVTSQLVDLLQGRREANVATRGEWSDPKELVNTTTGEAREQRGRTVAQTDTDYPDLTQEQETASDAEYLAASVQPWLGVAVNPCESKELTLEPGYVRVTFARCGEEKDILETELLWPDFTLVDQKVNKETKVDPRSREYQPHVFQGTYEAESDTNSVDTTRESIWLDRAQIAELSQKDGQTVFLQHMEDVIVGEELTDLAKRHLSEGPQQEELRAQLARTLVDELAATEDEADSAVPTGARPSPVLSTTDCIGSFPWETRWRMEMLDSDSRDARGTRNARCVVNNVVHGVNYGAREQQFVDEAPAGDMFNGGRESQAPRSGLHSRGILEVNLHQRPESRPVISLALPTASEDNFSDTTQAFQSTGHDQEAASHRSPHVQADRVPTEHHRPLREDVQATGHRVSCDPARPTLSSGPGRGPGSLPATTWQVARVQRAGTNSVDSPSRLALALGSCRAECKRLSGNRRTPAAAELACLAPCWALHYLQAGQWHVPLVRIALGILAALVWTNIYVLMVAWVIGVHICDYCALSASATREGSLLATLHGGCTFVAGVVQRVAASGPATMSAVPRRMQRPRFAARLQRLQLAVARYRAARVAYVAFVLMMDEALQRLKDAICSGRCLKPIDYDKPIFLYTDWSVHGIGAVLDQKNEQGVEHICVVISRSLSKAERQYASFQGEMLAVVWAIRTLRQCLHGVHFTLVTDHSPLTIIMEKADLQGQHLRWVISLQEFEFTVQYRPGPKNENADVPSRYPLPSTVDETGARPGLVMNTMIPLD</sequence>
<keyword evidence="8" id="KW-0472">Membrane</keyword>
<gene>
    <name evidence="10" type="ORF">CYMTET_4147</name>
</gene>
<feature type="region of interest" description="Disordered" evidence="7">
    <location>
        <begin position="618"/>
        <end position="637"/>
    </location>
</feature>
<dbReference type="GO" id="GO:0004519">
    <property type="term" value="F:endonuclease activity"/>
    <property type="evidence" value="ECO:0007669"/>
    <property type="project" value="UniProtKB-KW"/>
</dbReference>
<feature type="domain" description="Reverse transcriptase RNase H-like" evidence="9">
    <location>
        <begin position="1212"/>
        <end position="1316"/>
    </location>
</feature>
<organism evidence="10 11">
    <name type="scientific">Cymbomonas tetramitiformis</name>
    <dbReference type="NCBI Taxonomy" id="36881"/>
    <lineage>
        <taxon>Eukaryota</taxon>
        <taxon>Viridiplantae</taxon>
        <taxon>Chlorophyta</taxon>
        <taxon>Pyramimonadophyceae</taxon>
        <taxon>Pyramimonadales</taxon>
        <taxon>Pyramimonadaceae</taxon>
        <taxon>Cymbomonas</taxon>
    </lineage>
</organism>
<dbReference type="Pfam" id="PF17917">
    <property type="entry name" value="RT_RNaseH"/>
    <property type="match status" value="1"/>
</dbReference>
<feature type="compositionally biased region" description="Basic and acidic residues" evidence="7">
    <location>
        <begin position="64"/>
        <end position="73"/>
    </location>
</feature>
<keyword evidence="6" id="KW-0695">RNA-directed DNA polymerase</keyword>
<keyword evidence="2" id="KW-0548">Nucleotidyltransferase</keyword>
<keyword evidence="8" id="KW-1133">Transmembrane helix</keyword>
<feature type="compositionally biased region" description="Polar residues" evidence="7">
    <location>
        <begin position="210"/>
        <end position="221"/>
    </location>
</feature>
<comment type="caution">
    <text evidence="10">The sequence shown here is derived from an EMBL/GenBank/DDBJ whole genome shotgun (WGS) entry which is preliminary data.</text>
</comment>
<feature type="region of interest" description="Disordered" evidence="7">
    <location>
        <begin position="402"/>
        <end position="445"/>
    </location>
</feature>
<dbReference type="EMBL" id="LGRX02000506">
    <property type="protein sequence ID" value="KAK3288361.1"/>
    <property type="molecule type" value="Genomic_DNA"/>
</dbReference>
<keyword evidence="3" id="KW-0540">Nuclease</keyword>
<proteinExistence type="predicted"/>
<evidence type="ECO:0000313" key="11">
    <source>
        <dbReference type="Proteomes" id="UP001190700"/>
    </source>
</evidence>
<dbReference type="Proteomes" id="UP001190700">
    <property type="component" value="Unassembled WGS sequence"/>
</dbReference>
<feature type="compositionally biased region" description="Polar residues" evidence="7">
    <location>
        <begin position="260"/>
        <end position="269"/>
    </location>
</feature>
<name>A0AAE0LK47_9CHLO</name>
<dbReference type="InterPro" id="IPR043502">
    <property type="entry name" value="DNA/RNA_pol_sf"/>
</dbReference>
<evidence type="ECO:0000256" key="1">
    <source>
        <dbReference type="ARBA" id="ARBA00022679"/>
    </source>
</evidence>
<feature type="compositionally biased region" description="Basic and acidic residues" evidence="7">
    <location>
        <begin position="236"/>
        <end position="254"/>
    </location>
</feature>
<evidence type="ECO:0000259" key="9">
    <source>
        <dbReference type="Pfam" id="PF17917"/>
    </source>
</evidence>
<feature type="compositionally biased region" description="Acidic residues" evidence="7">
    <location>
        <begin position="407"/>
        <end position="418"/>
    </location>
</feature>
<evidence type="ECO:0000256" key="8">
    <source>
        <dbReference type="SAM" id="Phobius"/>
    </source>
</evidence>
<feature type="compositionally biased region" description="Acidic residues" evidence="7">
    <location>
        <begin position="426"/>
        <end position="441"/>
    </location>
</feature>
<feature type="compositionally biased region" description="Acidic residues" evidence="7">
    <location>
        <begin position="222"/>
        <end position="231"/>
    </location>
</feature>
<dbReference type="InterPro" id="IPR041373">
    <property type="entry name" value="RT_RNaseH"/>
</dbReference>
<dbReference type="GO" id="GO:0016787">
    <property type="term" value="F:hydrolase activity"/>
    <property type="evidence" value="ECO:0007669"/>
    <property type="project" value="UniProtKB-KW"/>
</dbReference>
<evidence type="ECO:0000256" key="4">
    <source>
        <dbReference type="ARBA" id="ARBA00022759"/>
    </source>
</evidence>
<feature type="region of interest" description="Disordered" evidence="7">
    <location>
        <begin position="947"/>
        <end position="1009"/>
    </location>
</feature>
<feature type="region of interest" description="Disordered" evidence="7">
    <location>
        <begin position="815"/>
        <end position="834"/>
    </location>
</feature>
<accession>A0AAE0LK47</accession>
<evidence type="ECO:0000256" key="6">
    <source>
        <dbReference type="ARBA" id="ARBA00022918"/>
    </source>
</evidence>
<feature type="compositionally biased region" description="Basic and acidic residues" evidence="7">
    <location>
        <begin position="966"/>
        <end position="982"/>
    </location>
</feature>
<keyword evidence="4" id="KW-0255">Endonuclease</keyword>
<keyword evidence="1" id="KW-0808">Transferase</keyword>
<dbReference type="PANTHER" id="PTHR34072:SF58">
    <property type="entry name" value="DNA (CYTOSINE-5-)-METHYLTRANSFERASE"/>
    <property type="match status" value="1"/>
</dbReference>